<dbReference type="GO" id="GO:0005634">
    <property type="term" value="C:nucleus"/>
    <property type="evidence" value="ECO:0007669"/>
    <property type="project" value="TreeGrafter"/>
</dbReference>
<dbReference type="AlphaFoldDB" id="A0A5C3ET11"/>
<feature type="compositionally biased region" description="Polar residues" evidence="5">
    <location>
        <begin position="12"/>
        <end position="21"/>
    </location>
</feature>
<keyword evidence="3" id="KW-0862">Zinc</keyword>
<feature type="region of interest" description="Disordered" evidence="5">
    <location>
        <begin position="319"/>
        <end position="404"/>
    </location>
</feature>
<feature type="region of interest" description="Disordered" evidence="5">
    <location>
        <begin position="235"/>
        <end position="288"/>
    </location>
</feature>
<evidence type="ECO:0000256" key="4">
    <source>
        <dbReference type="PROSITE-ProRule" id="PRU00322"/>
    </source>
</evidence>
<feature type="compositionally biased region" description="Low complexity" evidence="5">
    <location>
        <begin position="380"/>
        <end position="393"/>
    </location>
</feature>
<feature type="region of interest" description="Disordered" evidence="5">
    <location>
        <begin position="1"/>
        <end position="26"/>
    </location>
</feature>
<keyword evidence="2 4" id="KW-0863">Zinc-finger</keyword>
<accession>A0A5C3ET11</accession>
<keyword evidence="1" id="KW-0479">Metal-binding</keyword>
<feature type="compositionally biased region" description="Basic and acidic residues" evidence="5">
    <location>
        <begin position="235"/>
        <end position="245"/>
    </location>
</feature>
<protein>
    <recommendedName>
        <fullName evidence="10">WLM-domain-containing protein</fullName>
    </recommendedName>
</protein>
<dbReference type="SUPFAM" id="SSF90209">
    <property type="entry name" value="Ran binding protein zinc finger-like"/>
    <property type="match status" value="1"/>
</dbReference>
<feature type="region of interest" description="Disordered" evidence="5">
    <location>
        <begin position="165"/>
        <end position="198"/>
    </location>
</feature>
<evidence type="ECO:0000256" key="3">
    <source>
        <dbReference type="ARBA" id="ARBA00022833"/>
    </source>
</evidence>
<dbReference type="Pfam" id="PF00641">
    <property type="entry name" value="Zn_ribbon_RanBP"/>
    <property type="match status" value="1"/>
</dbReference>
<organism evidence="8 9">
    <name type="scientific">Pseudozyma flocculosa</name>
    <dbReference type="NCBI Taxonomy" id="84751"/>
    <lineage>
        <taxon>Eukaryota</taxon>
        <taxon>Fungi</taxon>
        <taxon>Dikarya</taxon>
        <taxon>Basidiomycota</taxon>
        <taxon>Ustilaginomycotina</taxon>
        <taxon>Ustilaginomycetes</taxon>
        <taxon>Ustilaginales</taxon>
        <taxon>Ustilaginaceae</taxon>
        <taxon>Pseudozyma</taxon>
    </lineage>
</organism>
<feature type="domain" description="RanBP2-type" evidence="6">
    <location>
        <begin position="421"/>
        <end position="450"/>
    </location>
</feature>
<dbReference type="PROSITE" id="PS01358">
    <property type="entry name" value="ZF_RANBP2_1"/>
    <property type="match status" value="1"/>
</dbReference>
<dbReference type="PANTHER" id="PTHR46622">
    <property type="entry name" value="DNA-DEPENDENT METALLOPROTEASE WSS1"/>
    <property type="match status" value="1"/>
</dbReference>
<evidence type="ECO:0000259" key="7">
    <source>
        <dbReference type="PROSITE" id="PS51397"/>
    </source>
</evidence>
<dbReference type="InterPro" id="IPR013536">
    <property type="entry name" value="WLM_dom"/>
</dbReference>
<evidence type="ECO:0000313" key="8">
    <source>
        <dbReference type="EMBL" id="SPO34656.1"/>
    </source>
</evidence>
<dbReference type="EMBL" id="OOIP01000001">
    <property type="protein sequence ID" value="SPO34656.1"/>
    <property type="molecule type" value="Genomic_DNA"/>
</dbReference>
<dbReference type="GO" id="GO:0008270">
    <property type="term" value="F:zinc ion binding"/>
    <property type="evidence" value="ECO:0007669"/>
    <property type="project" value="UniProtKB-KW"/>
</dbReference>
<name>A0A5C3ET11_9BASI</name>
<dbReference type="InterPro" id="IPR053000">
    <property type="entry name" value="WSS1-like_metalloprotease"/>
</dbReference>
<dbReference type="PROSITE" id="PS51397">
    <property type="entry name" value="WLM"/>
    <property type="match status" value="1"/>
</dbReference>
<dbReference type="GO" id="GO:0006281">
    <property type="term" value="P:DNA repair"/>
    <property type="evidence" value="ECO:0007669"/>
    <property type="project" value="TreeGrafter"/>
</dbReference>
<dbReference type="InterPro" id="IPR036443">
    <property type="entry name" value="Znf_RanBP2_sf"/>
</dbReference>
<dbReference type="Proteomes" id="UP000323386">
    <property type="component" value="Unassembled WGS sequence"/>
</dbReference>
<feature type="domain" description="WLM" evidence="7">
    <location>
        <begin position="20"/>
        <end position="219"/>
    </location>
</feature>
<dbReference type="Pfam" id="PF08325">
    <property type="entry name" value="WLM"/>
    <property type="match status" value="1"/>
</dbReference>
<evidence type="ECO:0000259" key="6">
    <source>
        <dbReference type="PROSITE" id="PS50199"/>
    </source>
</evidence>
<proteinExistence type="predicted"/>
<dbReference type="Gene3D" id="4.10.1060.10">
    <property type="entry name" value="Zinc finger, RanBP2-type"/>
    <property type="match status" value="1"/>
</dbReference>
<reference evidence="8 9" key="1">
    <citation type="submission" date="2018-03" db="EMBL/GenBank/DDBJ databases">
        <authorList>
            <person name="Guldener U."/>
        </authorList>
    </citation>
    <scope>NUCLEOTIDE SEQUENCE [LARGE SCALE GENOMIC DNA]</scope>
    <source>
        <strain evidence="8 9">DAOM196992</strain>
    </source>
</reference>
<evidence type="ECO:0000256" key="2">
    <source>
        <dbReference type="ARBA" id="ARBA00022771"/>
    </source>
</evidence>
<dbReference type="Gene3D" id="3.30.2010.10">
    <property type="entry name" value="Metalloproteases ('zincins'), catalytic domain"/>
    <property type="match status" value="1"/>
</dbReference>
<keyword evidence="9" id="KW-1185">Reference proteome</keyword>
<evidence type="ECO:0000313" key="9">
    <source>
        <dbReference type="Proteomes" id="UP000323386"/>
    </source>
</evidence>
<evidence type="ECO:0000256" key="5">
    <source>
        <dbReference type="SAM" id="MobiDB-lite"/>
    </source>
</evidence>
<dbReference type="GO" id="GO:0008237">
    <property type="term" value="F:metallopeptidase activity"/>
    <property type="evidence" value="ECO:0007669"/>
    <property type="project" value="TreeGrafter"/>
</dbReference>
<feature type="compositionally biased region" description="Low complexity" evidence="5">
    <location>
        <begin position="353"/>
        <end position="362"/>
    </location>
</feature>
<evidence type="ECO:0000256" key="1">
    <source>
        <dbReference type="ARBA" id="ARBA00022723"/>
    </source>
</evidence>
<dbReference type="OrthoDB" id="261960at2759"/>
<dbReference type="InterPro" id="IPR001876">
    <property type="entry name" value="Znf_RanBP2"/>
</dbReference>
<evidence type="ECO:0008006" key="10">
    <source>
        <dbReference type="Google" id="ProtNLM"/>
    </source>
</evidence>
<dbReference type="PANTHER" id="PTHR46622:SF1">
    <property type="entry name" value="DNA-DEPENDENT METALLOPROTEASE WSS1"/>
    <property type="match status" value="1"/>
</dbReference>
<gene>
    <name evidence="8" type="ORF">PSFLO_00127</name>
</gene>
<sequence>MPIEGRGPLRPPSTSSANHHGSSGGPQLIKEYRSLSRFANSSDALALLQSIGRTVTPLMAKYGWLVPLLSEFLPSNPNLLGINVNRGARISLRLRWDTSKDELIDEEQVTLVMLHELVHNVHGPHDERFYALLDKITEEYYEAKRKGKWEVEGFLSNGRKLGAAPSSRLPSLIPGRPSGGRISAGAQKLGGGPSAGGRIVESVEARRKRAAEAAERRRRDAAACPDSQAEIDKVTRETEKRERGQGVDVIVIDDEDDGQQQAGSTSLPRAGTWANGDVQEDKNEDEDSQEIVFTGKRNAQDGSDKHPSVKIELDDVLKTAPDQPSTSGAPKCPAGVSSGQRKPKAQPSDARASPSEPIVISSSEDEDPRRAPPAKRARPASRAPPSKATRAPAVSERTPSRSTLQTRSAAALSLHNAQLSAPRQWTCQVCTLNNPTTELACQACGIPRPSASIAATPGQSAGQRHDLMQEVGNADTDTPGWTCHRCGYRMKDGAAAFWSCSACGEIKKSSGGGQAGWGAMLGGGGY</sequence>
<dbReference type="PROSITE" id="PS50199">
    <property type="entry name" value="ZF_RANBP2_2"/>
    <property type="match status" value="1"/>
</dbReference>
<dbReference type="SMART" id="SM00547">
    <property type="entry name" value="ZnF_RBZ"/>
    <property type="match status" value="1"/>
</dbReference>